<evidence type="ECO:0000256" key="2">
    <source>
        <dbReference type="ARBA" id="ARBA00023125"/>
    </source>
</evidence>
<reference evidence="11 12" key="2">
    <citation type="submission" date="2018-08" db="EMBL/GenBank/DDBJ databases">
        <title>A genome reference for cultivated species of the human gut microbiota.</title>
        <authorList>
            <person name="Zou Y."/>
            <person name="Xue W."/>
            <person name="Luo G."/>
        </authorList>
    </citation>
    <scope>NUCLEOTIDE SEQUENCE [LARGE SCALE GENOMIC DNA]</scope>
    <source>
        <strain evidence="9 11">AF17-20</strain>
        <strain evidence="8 12">AF21-53</strain>
    </source>
</reference>
<dbReference type="EMBL" id="CZAO01000009">
    <property type="protein sequence ID" value="CUP71296.1"/>
    <property type="molecule type" value="Genomic_DNA"/>
</dbReference>
<dbReference type="Proteomes" id="UP000285283">
    <property type="component" value="Unassembled WGS sequence"/>
</dbReference>
<dbReference type="Proteomes" id="UP000284022">
    <property type="component" value="Unassembled WGS sequence"/>
</dbReference>
<dbReference type="EMBL" id="WCUG01000014">
    <property type="protein sequence ID" value="KAB4168320.1"/>
    <property type="molecule type" value="Genomic_DNA"/>
</dbReference>
<dbReference type="InterPro" id="IPR002104">
    <property type="entry name" value="Integrase_catalytic"/>
</dbReference>
<dbReference type="InterPro" id="IPR010998">
    <property type="entry name" value="Integrase_recombinase_N"/>
</dbReference>
<feature type="domain" description="Tyr recombinase" evidence="4">
    <location>
        <begin position="158"/>
        <end position="281"/>
    </location>
</feature>
<dbReference type="GO" id="GO:0006310">
    <property type="term" value="P:DNA recombination"/>
    <property type="evidence" value="ECO:0007669"/>
    <property type="project" value="UniProtKB-KW"/>
</dbReference>
<organism evidence="9 11">
    <name type="scientific">Bacteroides uniformis</name>
    <dbReference type="NCBI Taxonomy" id="820"/>
    <lineage>
        <taxon>Bacteria</taxon>
        <taxon>Pseudomonadati</taxon>
        <taxon>Bacteroidota</taxon>
        <taxon>Bacteroidia</taxon>
        <taxon>Bacteroidales</taxon>
        <taxon>Bacteroidaceae</taxon>
        <taxon>Bacteroides</taxon>
    </lineage>
</organism>
<evidence type="ECO:0000313" key="6">
    <source>
        <dbReference type="EMBL" id="CUP71296.1"/>
    </source>
</evidence>
<dbReference type="Pfam" id="PF13102">
    <property type="entry name" value="Phage_int_SAM_5"/>
    <property type="match status" value="1"/>
</dbReference>
<reference evidence="6 10" key="1">
    <citation type="submission" date="2015-09" db="EMBL/GenBank/DDBJ databases">
        <authorList>
            <consortium name="Pathogen Informatics"/>
        </authorList>
    </citation>
    <scope>NUCLEOTIDE SEQUENCE [LARGE SCALE GENOMIC DNA]</scope>
    <source>
        <strain evidence="6 10">2789STDY5834898</strain>
    </source>
</reference>
<gene>
    <name evidence="9" type="ORF">DWW83_16090</name>
    <name evidence="8" type="ORF">DWX87_11680</name>
    <name evidence="6" type="ORF">ERS852510_02176</name>
    <name evidence="7" type="ORF">GAQ59_15270</name>
</gene>
<evidence type="ECO:0000259" key="5">
    <source>
        <dbReference type="Pfam" id="PF13102"/>
    </source>
</evidence>
<dbReference type="Pfam" id="PF00589">
    <property type="entry name" value="Phage_integrase"/>
    <property type="match status" value="1"/>
</dbReference>
<dbReference type="GeneID" id="99750738"/>
<dbReference type="SUPFAM" id="SSF56349">
    <property type="entry name" value="DNA breaking-rejoining enzymes"/>
    <property type="match status" value="1"/>
</dbReference>
<reference evidence="7 13" key="3">
    <citation type="journal article" date="2019" name="Nat. Med.">
        <title>A library of human gut bacterial isolates paired with longitudinal multiomics data enables mechanistic microbiome research.</title>
        <authorList>
            <person name="Poyet M."/>
            <person name="Groussin M."/>
            <person name="Gibbons S.M."/>
            <person name="Avila-Pacheco J."/>
            <person name="Jiang X."/>
            <person name="Kearney S.M."/>
            <person name="Perrotta A.R."/>
            <person name="Berdy B."/>
            <person name="Zhao S."/>
            <person name="Lieberman T.D."/>
            <person name="Swanson P.K."/>
            <person name="Smith M."/>
            <person name="Roesemann S."/>
            <person name="Alexander J.E."/>
            <person name="Rich S.A."/>
            <person name="Livny J."/>
            <person name="Vlamakis H."/>
            <person name="Clish C."/>
            <person name="Bullock K."/>
            <person name="Deik A."/>
            <person name="Scott J."/>
            <person name="Pierce K.A."/>
            <person name="Xavier R.J."/>
            <person name="Alm E.J."/>
        </authorList>
    </citation>
    <scope>NUCLEOTIDE SEQUENCE [LARGE SCALE GENOMIC DNA]</scope>
    <source>
        <strain evidence="7 13">BIOML-A27</strain>
    </source>
</reference>
<dbReference type="PANTHER" id="PTHR30349">
    <property type="entry name" value="PHAGE INTEGRASE-RELATED"/>
    <property type="match status" value="1"/>
</dbReference>
<comment type="similarity">
    <text evidence="1">Belongs to the 'phage' integrase family.</text>
</comment>
<keyword evidence="3" id="KW-0233">DNA recombination</keyword>
<evidence type="ECO:0000313" key="7">
    <source>
        <dbReference type="EMBL" id="KAB4168320.1"/>
    </source>
</evidence>
<evidence type="ECO:0000313" key="11">
    <source>
        <dbReference type="Proteomes" id="UP000284022"/>
    </source>
</evidence>
<accession>A0A174G9L2</accession>
<dbReference type="PANTHER" id="PTHR30349:SF64">
    <property type="entry name" value="PROPHAGE INTEGRASE INTD-RELATED"/>
    <property type="match status" value="1"/>
</dbReference>
<evidence type="ECO:0000256" key="3">
    <source>
        <dbReference type="ARBA" id="ARBA00023172"/>
    </source>
</evidence>
<evidence type="ECO:0000313" key="13">
    <source>
        <dbReference type="Proteomes" id="UP000433928"/>
    </source>
</evidence>
<protein>
    <submittedName>
        <fullName evidence="6 7">Integrase</fullName>
    </submittedName>
    <submittedName>
        <fullName evidence="9">Recombinase</fullName>
    </submittedName>
</protein>
<dbReference type="InterPro" id="IPR025269">
    <property type="entry name" value="SAM-like_dom"/>
</dbReference>
<dbReference type="Proteomes" id="UP000095766">
    <property type="component" value="Unassembled WGS sequence"/>
</dbReference>
<evidence type="ECO:0000313" key="8">
    <source>
        <dbReference type="EMBL" id="RGS54144.1"/>
    </source>
</evidence>
<dbReference type="GO" id="GO:0003677">
    <property type="term" value="F:DNA binding"/>
    <property type="evidence" value="ECO:0007669"/>
    <property type="project" value="UniProtKB-KW"/>
</dbReference>
<feature type="domain" description="Phage integrase SAM-like" evidence="5">
    <location>
        <begin position="5"/>
        <end position="92"/>
    </location>
</feature>
<evidence type="ECO:0000313" key="10">
    <source>
        <dbReference type="Proteomes" id="UP000095766"/>
    </source>
</evidence>
<dbReference type="InterPro" id="IPR011010">
    <property type="entry name" value="DNA_brk_join_enz"/>
</dbReference>
<proteinExistence type="inferred from homology"/>
<dbReference type="EMBL" id="QRVP01000010">
    <property type="protein sequence ID" value="RGS54144.1"/>
    <property type="molecule type" value="Genomic_DNA"/>
</dbReference>
<evidence type="ECO:0000313" key="9">
    <source>
        <dbReference type="EMBL" id="RGU37050.1"/>
    </source>
</evidence>
<evidence type="ECO:0000313" key="12">
    <source>
        <dbReference type="Proteomes" id="UP000285283"/>
    </source>
</evidence>
<name>A0A174G9L2_BACUN</name>
<dbReference type="AlphaFoldDB" id="A0A174G9L2"/>
<evidence type="ECO:0000256" key="1">
    <source>
        <dbReference type="ARBA" id="ARBA00008857"/>
    </source>
</evidence>
<dbReference type="Gene3D" id="1.10.443.10">
    <property type="entry name" value="Intergrase catalytic core"/>
    <property type="match status" value="1"/>
</dbReference>
<evidence type="ECO:0000259" key="4">
    <source>
        <dbReference type="Pfam" id="PF00589"/>
    </source>
</evidence>
<sequence>MNQNNLFAYMASVVSQLKEERRMGTAHVYQSTLRRVMEFEGEETLDFKDLTPAWLKSFQDHLLDSRLQWNTVSTYMRMLRAIYFRAVDDGVAPYRSRLFKGVYTGTKVTVKRAVGEETFRRLSAPVDDESLESARCLFLLLFMLRGIPFVDIAYMRRCDMHGNVIAYRRRKTGAWLTVRVEPEAMELIRRLKNPDESSPYLFPFISRPGNNEYRQYQNALRHFNYCLGRLARDMSGVEGLSSYSARHSWATIANFRSYQQELISNAMGHSSVKVTETYFKKHSDKQIQEMNRGILSYVFDGYNAWN</sequence>
<dbReference type="GO" id="GO:0015074">
    <property type="term" value="P:DNA integration"/>
    <property type="evidence" value="ECO:0007669"/>
    <property type="project" value="InterPro"/>
</dbReference>
<dbReference type="Proteomes" id="UP000433928">
    <property type="component" value="Unassembled WGS sequence"/>
</dbReference>
<dbReference type="RefSeq" id="WP_005828581.1">
    <property type="nucleotide sequence ID" value="NZ_BQNO01000001.1"/>
</dbReference>
<dbReference type="EMBL" id="QRXV01000018">
    <property type="protein sequence ID" value="RGU37050.1"/>
    <property type="molecule type" value="Genomic_DNA"/>
</dbReference>
<dbReference type="InterPro" id="IPR013762">
    <property type="entry name" value="Integrase-like_cat_sf"/>
</dbReference>
<keyword evidence="2" id="KW-0238">DNA-binding</keyword>
<dbReference type="Gene3D" id="1.10.150.130">
    <property type="match status" value="1"/>
</dbReference>
<dbReference type="InterPro" id="IPR050090">
    <property type="entry name" value="Tyrosine_recombinase_XerCD"/>
</dbReference>